<reference evidence="1" key="1">
    <citation type="submission" date="2019-02" db="EMBL/GenBank/DDBJ databases">
        <authorList>
            <person name="Gruber-Vodicka R. H."/>
            <person name="Seah K. B. B."/>
        </authorList>
    </citation>
    <scope>NUCLEOTIDE SEQUENCE</scope>
    <source>
        <strain evidence="1">BECK_BZ106</strain>
    </source>
</reference>
<name>A0A450T5U6_9GAMM</name>
<dbReference type="AlphaFoldDB" id="A0A450T5U6"/>
<organism evidence="1">
    <name type="scientific">Candidatus Kentrum sp. FW</name>
    <dbReference type="NCBI Taxonomy" id="2126338"/>
    <lineage>
        <taxon>Bacteria</taxon>
        <taxon>Pseudomonadati</taxon>
        <taxon>Pseudomonadota</taxon>
        <taxon>Gammaproteobacteria</taxon>
        <taxon>Candidatus Kentrum</taxon>
    </lineage>
</organism>
<sequence>MLPENRQMEEIGEYVRGHLDEWLAGNSVEELPSGVLL</sequence>
<accession>A0A450T5U6</accession>
<proteinExistence type="predicted"/>
<protein>
    <submittedName>
        <fullName evidence="1">Uncharacterized protein</fullName>
    </submittedName>
</protein>
<dbReference type="EMBL" id="CAADFD010000069">
    <property type="protein sequence ID" value="VFJ62022.1"/>
    <property type="molecule type" value="Genomic_DNA"/>
</dbReference>
<evidence type="ECO:0000313" key="1">
    <source>
        <dbReference type="EMBL" id="VFJ62022.1"/>
    </source>
</evidence>
<gene>
    <name evidence="1" type="ORF">BECKFW1821B_GA0114236_10699</name>
</gene>